<proteinExistence type="predicted"/>
<evidence type="ECO:0000313" key="1">
    <source>
        <dbReference type="EMBL" id="WIC39728.1"/>
    </source>
</evidence>
<dbReference type="EMBL" id="OQ749652">
    <property type="protein sequence ID" value="WIC39728.1"/>
    <property type="molecule type" value="Genomic_DNA"/>
</dbReference>
<name>A0AAF0RTI9_9CAUD</name>
<evidence type="ECO:0000313" key="2">
    <source>
        <dbReference type="Proteomes" id="UP001237988"/>
    </source>
</evidence>
<dbReference type="Proteomes" id="UP001237988">
    <property type="component" value="Segment"/>
</dbReference>
<protein>
    <submittedName>
        <fullName evidence="1">Uncharacterized protein</fullName>
    </submittedName>
</protein>
<reference evidence="1" key="1">
    <citation type="submission" date="2023-04" db="EMBL/GenBank/DDBJ databases">
        <title>Bacteriophage Phass-1 Discovered in the Human Gut Virome - the Founding Member of the Proposed New Family Phassviridae.</title>
        <authorList>
            <person name="Tikunov A.Y."/>
            <person name="Morozova V.V."/>
            <person name="Chechushkov A.V."/>
            <person name="Tikunova N.V."/>
        </authorList>
    </citation>
    <scope>NUCLEOTIDE SEQUENCE</scope>
</reference>
<organism evidence="1 2">
    <name type="scientific">Phage Phass-1</name>
    <dbReference type="NCBI Taxonomy" id="3043662"/>
    <lineage>
        <taxon>Viruses</taxon>
        <taxon>Duplodnaviria</taxon>
        <taxon>Heunggongvirae</taxon>
        <taxon>Uroviricota</taxon>
        <taxon>Caudoviricetes</taxon>
        <taxon>Caudoviricetes code 15 clade</taxon>
    </lineage>
</organism>
<sequence length="186" mass="20933">MIDTKGNEYSSGNFLKTVAPDLYKRSWGRLEDPPDGLLKVGLTSRNRIIKTVQLHLVKPLVTPLTKAITPYYRGLMKDIEAPYRARIDYTGALWATGYDYELATALALEFGPAPGGNLRMEGASMHRLTKTDEGIHLEIDYPFTFQERLIYACQTIYNEVVSKSLSGVRPGVEELVKVGMTNFFYC</sequence>
<accession>A0AAF0RTI9</accession>